<organism evidence="1 2">
    <name type="scientific">Geothermobacter ehrlichii</name>
    <dbReference type="NCBI Taxonomy" id="213224"/>
    <lineage>
        <taxon>Bacteria</taxon>
        <taxon>Pseudomonadati</taxon>
        <taxon>Thermodesulfobacteriota</taxon>
        <taxon>Desulfuromonadia</taxon>
        <taxon>Desulfuromonadales</taxon>
        <taxon>Geothermobacteraceae</taxon>
        <taxon>Geothermobacter</taxon>
    </lineage>
</organism>
<evidence type="ECO:0000313" key="1">
    <source>
        <dbReference type="EMBL" id="TYO95688.1"/>
    </source>
</evidence>
<evidence type="ECO:0000313" key="2">
    <source>
        <dbReference type="Proteomes" id="UP000324159"/>
    </source>
</evidence>
<dbReference type="OrthoDB" id="9809571at2"/>
<accession>A0A5D3WJ56</accession>
<protein>
    <submittedName>
        <fullName evidence="1">Uncharacterized protein</fullName>
    </submittedName>
</protein>
<reference evidence="1 2" key="1">
    <citation type="submission" date="2019-07" db="EMBL/GenBank/DDBJ databases">
        <title>Genomic Encyclopedia of Type Strains, Phase IV (KMG-IV): sequencing the most valuable type-strain genomes for metagenomic binning, comparative biology and taxonomic classification.</title>
        <authorList>
            <person name="Goeker M."/>
        </authorList>
    </citation>
    <scope>NUCLEOTIDE SEQUENCE [LARGE SCALE GENOMIC DNA]</scope>
    <source>
        <strain evidence="1 2">SS015</strain>
    </source>
</reference>
<dbReference type="Proteomes" id="UP000324159">
    <property type="component" value="Unassembled WGS sequence"/>
</dbReference>
<comment type="caution">
    <text evidence="1">The sequence shown here is derived from an EMBL/GenBank/DDBJ whole genome shotgun (WGS) entry which is preliminary data.</text>
</comment>
<dbReference type="AlphaFoldDB" id="A0A5D3WJ56"/>
<dbReference type="EMBL" id="VNIB01000018">
    <property type="protein sequence ID" value="TYO95688.1"/>
    <property type="molecule type" value="Genomic_DNA"/>
</dbReference>
<dbReference type="RefSeq" id="WP_148897072.1">
    <property type="nucleotide sequence ID" value="NZ_VNIB01000018.1"/>
</dbReference>
<proteinExistence type="predicted"/>
<sequence>MSKNKQAACLICAWRANCVKRFTMGKDETLFCPDFTEDLTLKKTPAASGTDESGAGDEQD</sequence>
<gene>
    <name evidence="1" type="ORF">EDC39_11828</name>
</gene>
<name>A0A5D3WJ56_9BACT</name>
<keyword evidence="2" id="KW-1185">Reference proteome</keyword>